<keyword evidence="2" id="KW-1185">Reference proteome</keyword>
<dbReference type="EMBL" id="MU393431">
    <property type="protein sequence ID" value="KAI4869347.1"/>
    <property type="molecule type" value="Genomic_DNA"/>
</dbReference>
<reference evidence="1 2" key="1">
    <citation type="journal article" date="2022" name="New Phytol.">
        <title>Ecological generalism drives hyperdiversity of secondary metabolite gene clusters in xylarialean endophytes.</title>
        <authorList>
            <person name="Franco M.E.E."/>
            <person name="Wisecaver J.H."/>
            <person name="Arnold A.E."/>
            <person name="Ju Y.M."/>
            <person name="Slot J.C."/>
            <person name="Ahrendt S."/>
            <person name="Moore L.P."/>
            <person name="Eastman K.E."/>
            <person name="Scott K."/>
            <person name="Konkel Z."/>
            <person name="Mondo S.J."/>
            <person name="Kuo A."/>
            <person name="Hayes R.D."/>
            <person name="Haridas S."/>
            <person name="Andreopoulos B."/>
            <person name="Riley R."/>
            <person name="LaButti K."/>
            <person name="Pangilinan J."/>
            <person name="Lipzen A."/>
            <person name="Amirebrahimi M."/>
            <person name="Yan J."/>
            <person name="Adam C."/>
            <person name="Keymanesh K."/>
            <person name="Ng V."/>
            <person name="Louie K."/>
            <person name="Northen T."/>
            <person name="Drula E."/>
            <person name="Henrissat B."/>
            <person name="Hsieh H.M."/>
            <person name="Youens-Clark K."/>
            <person name="Lutzoni F."/>
            <person name="Miadlikowska J."/>
            <person name="Eastwood D.C."/>
            <person name="Hamelin R.C."/>
            <person name="Grigoriev I.V."/>
            <person name="U'Ren J.M."/>
        </authorList>
    </citation>
    <scope>NUCLEOTIDE SEQUENCE [LARGE SCALE GENOMIC DNA]</scope>
    <source>
        <strain evidence="1 2">CBS 119005</strain>
    </source>
</reference>
<organism evidence="1 2">
    <name type="scientific">Hypoxylon rubiginosum</name>
    <dbReference type="NCBI Taxonomy" id="110542"/>
    <lineage>
        <taxon>Eukaryota</taxon>
        <taxon>Fungi</taxon>
        <taxon>Dikarya</taxon>
        <taxon>Ascomycota</taxon>
        <taxon>Pezizomycotina</taxon>
        <taxon>Sordariomycetes</taxon>
        <taxon>Xylariomycetidae</taxon>
        <taxon>Xylariales</taxon>
        <taxon>Hypoxylaceae</taxon>
        <taxon>Hypoxylon</taxon>
    </lineage>
</organism>
<comment type="caution">
    <text evidence="1">The sequence shown here is derived from an EMBL/GenBank/DDBJ whole genome shotgun (WGS) entry which is preliminary data.</text>
</comment>
<name>A0ACB9ZC67_9PEZI</name>
<gene>
    <name evidence="1" type="ORF">F4820DRAFT_29797</name>
</gene>
<proteinExistence type="predicted"/>
<evidence type="ECO:0000313" key="2">
    <source>
        <dbReference type="Proteomes" id="UP001497700"/>
    </source>
</evidence>
<evidence type="ECO:0000313" key="1">
    <source>
        <dbReference type="EMBL" id="KAI4869347.1"/>
    </source>
</evidence>
<sequence>MRPSQTRPLFLSLLFSNLVVAHPFPQDDLKDLGFGYLMPRACASYCGADNQYCCSDGETCTTVADIASCAAGAGAGGGFGYLTTTWTETKTYTSTLSSYIGPTTAASGGTNGEPCVPPEGSGQIACGTICCASYQYCAHEGQCLPNAAAGSGSWTQWTTVGIVTTQYSAPYRVTGSSTIVQTSAPTTTGTAASETATSTNTPTPVASTSGGLSGGAIAGIVIGTIAGVALLLLLCFCCIVRGLWDVFAGIFGGGRKKRDTERIEVIEEHYSRRGSRHGSAYGGAAAARPMHRTWFGGGGGRPASAAPRKEKKSGSGFGWMAAGLGAAALLLGLRREDKRRSSSHKPPRSDWSSAYYTDSYTASNPSSRSSDRRTRDTRRSRQSRGTRASRNSRASRI</sequence>
<accession>A0ACB9ZC67</accession>
<protein>
    <submittedName>
        <fullName evidence="1">Uncharacterized protein</fullName>
    </submittedName>
</protein>
<dbReference type="Proteomes" id="UP001497700">
    <property type="component" value="Unassembled WGS sequence"/>
</dbReference>